<feature type="transmembrane region" description="Helical" evidence="7">
    <location>
        <begin position="6"/>
        <end position="22"/>
    </location>
</feature>
<dbReference type="GO" id="GO:0004252">
    <property type="term" value="F:serine-type endopeptidase activity"/>
    <property type="evidence" value="ECO:0007669"/>
    <property type="project" value="UniProtKB-UniRule"/>
</dbReference>
<keyword evidence="7" id="KW-0812">Transmembrane</keyword>
<dbReference type="RefSeq" id="WP_013768234.1">
    <property type="nucleotide sequence ID" value="NC_015510.1"/>
</dbReference>
<keyword evidence="2 5" id="KW-0645">Protease</keyword>
<dbReference type="HOGENOM" id="CLU_011263_15_7_10"/>
<dbReference type="eggNOG" id="COG1404">
    <property type="taxonomic scope" value="Bacteria"/>
</dbReference>
<evidence type="ECO:0000313" key="10">
    <source>
        <dbReference type="Proteomes" id="UP000008461"/>
    </source>
</evidence>
<dbReference type="PRINTS" id="PR00723">
    <property type="entry name" value="SUBTILISIN"/>
</dbReference>
<keyword evidence="3 5" id="KW-0378">Hydrolase</keyword>
<keyword evidence="7" id="KW-0472">Membrane</keyword>
<dbReference type="InterPro" id="IPR036852">
    <property type="entry name" value="Peptidase_S8/S53_dom_sf"/>
</dbReference>
<proteinExistence type="inferred from homology"/>
<evidence type="ECO:0000256" key="6">
    <source>
        <dbReference type="RuleBase" id="RU003355"/>
    </source>
</evidence>
<dbReference type="KEGG" id="hhy:Halhy_5883"/>
<evidence type="ECO:0000313" key="9">
    <source>
        <dbReference type="EMBL" id="AEE53706.1"/>
    </source>
</evidence>
<dbReference type="InterPro" id="IPR015500">
    <property type="entry name" value="Peptidase_S8_subtilisin-rel"/>
</dbReference>
<dbReference type="InterPro" id="IPR050131">
    <property type="entry name" value="Peptidase_S8_subtilisin-like"/>
</dbReference>
<keyword evidence="10" id="KW-1185">Reference proteome</keyword>
<dbReference type="EMBL" id="CP002691">
    <property type="protein sequence ID" value="AEE53706.1"/>
    <property type="molecule type" value="Genomic_DNA"/>
</dbReference>
<dbReference type="STRING" id="760192.Halhy_5883"/>
<evidence type="ECO:0000256" key="5">
    <source>
        <dbReference type="PROSITE-ProRule" id="PRU01240"/>
    </source>
</evidence>
<dbReference type="EC" id="3.4.21.62" evidence="9"/>
<organism evidence="9 10">
    <name type="scientific">Haliscomenobacter hydrossis (strain ATCC 27775 / DSM 1100 / LMG 10767 / O)</name>
    <dbReference type="NCBI Taxonomy" id="760192"/>
    <lineage>
        <taxon>Bacteria</taxon>
        <taxon>Pseudomonadati</taxon>
        <taxon>Bacteroidota</taxon>
        <taxon>Saprospiria</taxon>
        <taxon>Saprospirales</taxon>
        <taxon>Haliscomenobacteraceae</taxon>
        <taxon>Haliscomenobacter</taxon>
    </lineage>
</organism>
<dbReference type="OrthoDB" id="9798386at2"/>
<dbReference type="PROSITE" id="PS00136">
    <property type="entry name" value="SUBTILASE_ASP"/>
    <property type="match status" value="1"/>
</dbReference>
<feature type="transmembrane region" description="Helical" evidence="7">
    <location>
        <begin position="34"/>
        <end position="53"/>
    </location>
</feature>
<reference key="2">
    <citation type="submission" date="2011-04" db="EMBL/GenBank/DDBJ databases">
        <title>Complete sequence of chromosome of Haliscomenobacter hydrossis DSM 1100.</title>
        <authorList>
            <consortium name="US DOE Joint Genome Institute (JGI-PGF)"/>
            <person name="Lucas S."/>
            <person name="Han J."/>
            <person name="Lapidus A."/>
            <person name="Bruce D."/>
            <person name="Goodwin L."/>
            <person name="Pitluck S."/>
            <person name="Peters L."/>
            <person name="Kyrpides N."/>
            <person name="Mavromatis K."/>
            <person name="Ivanova N."/>
            <person name="Ovchinnikova G."/>
            <person name="Pagani I."/>
            <person name="Daligault H."/>
            <person name="Detter J.C."/>
            <person name="Han C."/>
            <person name="Land M."/>
            <person name="Hauser L."/>
            <person name="Markowitz V."/>
            <person name="Cheng J.-F."/>
            <person name="Hugenholtz P."/>
            <person name="Woyke T."/>
            <person name="Wu D."/>
            <person name="Verbarg S."/>
            <person name="Frueling A."/>
            <person name="Brambilla E."/>
            <person name="Klenk H.-P."/>
            <person name="Eisen J.A."/>
        </authorList>
    </citation>
    <scope>NUCLEOTIDE SEQUENCE</scope>
    <source>
        <strain>DSM 1100</strain>
    </source>
</reference>
<comment type="similarity">
    <text evidence="1 5 6">Belongs to the peptidase S8 family.</text>
</comment>
<dbReference type="PANTHER" id="PTHR43806:SF11">
    <property type="entry name" value="CEREVISIN-RELATED"/>
    <property type="match status" value="1"/>
</dbReference>
<reference evidence="9 10" key="1">
    <citation type="journal article" date="2011" name="Stand. Genomic Sci.">
        <title>Complete genome sequence of Haliscomenobacter hydrossis type strain (O).</title>
        <authorList>
            <consortium name="US DOE Joint Genome Institute (JGI-PGF)"/>
            <person name="Daligault H."/>
            <person name="Lapidus A."/>
            <person name="Zeytun A."/>
            <person name="Nolan M."/>
            <person name="Lucas S."/>
            <person name="Del Rio T.G."/>
            <person name="Tice H."/>
            <person name="Cheng J.F."/>
            <person name="Tapia R."/>
            <person name="Han C."/>
            <person name="Goodwin L."/>
            <person name="Pitluck S."/>
            <person name="Liolios K."/>
            <person name="Pagani I."/>
            <person name="Ivanova N."/>
            <person name="Huntemann M."/>
            <person name="Mavromatis K."/>
            <person name="Mikhailova N."/>
            <person name="Pati A."/>
            <person name="Chen A."/>
            <person name="Palaniappan K."/>
            <person name="Land M."/>
            <person name="Hauser L."/>
            <person name="Brambilla E.M."/>
            <person name="Rohde M."/>
            <person name="Verbarg S."/>
            <person name="Goker M."/>
            <person name="Bristow J."/>
            <person name="Eisen J.A."/>
            <person name="Markowitz V."/>
            <person name="Hugenholtz P."/>
            <person name="Kyrpides N.C."/>
            <person name="Klenk H.P."/>
            <person name="Woyke T."/>
        </authorList>
    </citation>
    <scope>NUCLEOTIDE SEQUENCE [LARGE SCALE GENOMIC DNA]</scope>
    <source>
        <strain evidence="10">ATCC 27775 / DSM 1100 / LMG 10767 / O</strain>
    </source>
</reference>
<dbReference type="AlphaFoldDB" id="F4KZ52"/>
<feature type="transmembrane region" description="Helical" evidence="7">
    <location>
        <begin position="59"/>
        <end position="76"/>
    </location>
</feature>
<dbReference type="PROSITE" id="PS00137">
    <property type="entry name" value="SUBTILASE_HIS"/>
    <property type="match status" value="1"/>
</dbReference>
<dbReference type="PROSITE" id="PS00138">
    <property type="entry name" value="SUBTILASE_SER"/>
    <property type="match status" value="1"/>
</dbReference>
<dbReference type="InterPro" id="IPR022398">
    <property type="entry name" value="Peptidase_S8_His-AS"/>
</dbReference>
<dbReference type="SUPFAM" id="SSF52743">
    <property type="entry name" value="Subtilisin-like"/>
    <property type="match status" value="1"/>
</dbReference>
<dbReference type="InterPro" id="IPR023827">
    <property type="entry name" value="Peptidase_S8_Asp-AS"/>
</dbReference>
<evidence type="ECO:0000256" key="4">
    <source>
        <dbReference type="ARBA" id="ARBA00022825"/>
    </source>
</evidence>
<feature type="domain" description="Peptidase S8/S53" evidence="8">
    <location>
        <begin position="251"/>
        <end position="481"/>
    </location>
</feature>
<evidence type="ECO:0000256" key="3">
    <source>
        <dbReference type="ARBA" id="ARBA00022801"/>
    </source>
</evidence>
<dbReference type="Proteomes" id="UP000008461">
    <property type="component" value="Chromosome"/>
</dbReference>
<evidence type="ECO:0000259" key="8">
    <source>
        <dbReference type="Pfam" id="PF00082"/>
    </source>
</evidence>
<evidence type="ECO:0000256" key="7">
    <source>
        <dbReference type="SAM" id="Phobius"/>
    </source>
</evidence>
<gene>
    <name evidence="9" type="ordered locus">Halhy_5883</name>
</gene>
<dbReference type="PROSITE" id="PS51892">
    <property type="entry name" value="SUBTILASE"/>
    <property type="match status" value="1"/>
</dbReference>
<dbReference type="GO" id="GO:0006508">
    <property type="term" value="P:proteolysis"/>
    <property type="evidence" value="ECO:0007669"/>
    <property type="project" value="UniProtKB-KW"/>
</dbReference>
<feature type="active site" description="Charge relay system" evidence="5">
    <location>
        <position position="285"/>
    </location>
</feature>
<dbReference type="InterPro" id="IPR023828">
    <property type="entry name" value="Peptidase_S8_Ser-AS"/>
</dbReference>
<dbReference type="InterPro" id="IPR000209">
    <property type="entry name" value="Peptidase_S8/S53_dom"/>
</dbReference>
<feature type="active site" description="Charge relay system" evidence="5">
    <location>
        <position position="257"/>
    </location>
</feature>
<accession>F4KZ52</accession>
<name>F4KZ52_HALH1</name>
<feature type="transmembrane region" description="Helical" evidence="7">
    <location>
        <begin position="83"/>
        <end position="99"/>
    </location>
</feature>
<feature type="active site" description="Charge relay system" evidence="5">
    <location>
        <position position="448"/>
    </location>
</feature>
<keyword evidence="7" id="KW-1133">Transmembrane helix</keyword>
<sequence length="504" mass="55229">MIALYGLSFVVAFVALALWFALKREQAEKYFSRLMFLALVLYSMSLVTVHAPMVYKFQTVFRDMLFLGVFGAIFSRMAGWQKGFWLGVVLSLVAMFWFYRQFVSTTFPYHTSIPLDAKGEILLELKEGHQVAELTKIAEKYDLKLQRAFFPKDVASTELDNYYVVDIPDAGSKKVVNILRRLSRANAVSWAEENEIIQVEPLKTGNLPAKLPSKFGINDPGVANLWGFERMQMDKLYDYLDKNQVKPVRKALIAILDTGVDGNHEDIKSNFKSIDAASDRDLKGHGTHCAGIAGAVSNNGVGVASYSRDNRFTTLTSVKVLGDQGFGTQQGIINGIIKAADAGADVISMSLGGPSNQSRQKAYDKAVNYANKKGAIVVVAAGNSNRNASDFSPVNSKGVIGVSAVDSDLNRAEFSNYVQDLPLGVAAPGVGIYSTIPNNRYETYNGTSMATPYVAGLLGLLKSIKPSLTTEEAYKILNETGMDTRNSKLTGKFIQPLEAVKRIN</sequence>
<keyword evidence="4 5" id="KW-0720">Serine protease</keyword>
<dbReference type="Gene3D" id="3.40.50.200">
    <property type="entry name" value="Peptidase S8/S53 domain"/>
    <property type="match status" value="1"/>
</dbReference>
<evidence type="ECO:0000256" key="1">
    <source>
        <dbReference type="ARBA" id="ARBA00011073"/>
    </source>
</evidence>
<dbReference type="PANTHER" id="PTHR43806">
    <property type="entry name" value="PEPTIDASE S8"/>
    <property type="match status" value="1"/>
</dbReference>
<protein>
    <submittedName>
        <fullName evidence="9">Subtilisin</fullName>
        <ecNumber evidence="9">3.4.21.62</ecNumber>
    </submittedName>
</protein>
<evidence type="ECO:0000256" key="2">
    <source>
        <dbReference type="ARBA" id="ARBA00022670"/>
    </source>
</evidence>
<dbReference type="Pfam" id="PF00082">
    <property type="entry name" value="Peptidase_S8"/>
    <property type="match status" value="1"/>
</dbReference>